<dbReference type="InterPro" id="IPR004852">
    <property type="entry name" value="Di-haem_cyt_c_peroxidsae"/>
</dbReference>
<dbReference type="InterPro" id="IPR036909">
    <property type="entry name" value="Cyt_c-like_dom_sf"/>
</dbReference>
<dbReference type="Proteomes" id="UP000077628">
    <property type="component" value="Unassembled WGS sequence"/>
</dbReference>
<proteinExistence type="predicted"/>
<dbReference type="Gene3D" id="1.10.760.10">
    <property type="entry name" value="Cytochrome c-like domain"/>
    <property type="match status" value="3"/>
</dbReference>
<sequence length="736" mass="78869">MRIIRTIRLSGLMAAAIVFNTPLSAAELALGPMPISLKTLPVPPVPGLVDGSAPIVVNKAAAIALGKALFWDSNVGSDGMACASCHFHAGADGRTKNQVSAGGQSASIAEQIFDAAADATPLGPNRPLSVFDFPLHQRENPLADSTVMFDTDNVVGSAGTFAGDFKAVTRYSSGIDTCDRAPDPIFRVGANGTRRVTPRNAPTVINAVFNHRNFWDGRANNSFNGSSPWGDRDPNAGVWVLTGTRTVQKQRLRLINSSLASLAVAPPTNHTEMSCNNRTLLDLGRKLLFRQPLQNQSVHASDSVLGPYSFSDADKLSPGLNTTYAGLIRQAYNAKYWSYSGRVPVSPPVGQSPYTQLEANFPMFFALAIQLYESTLISDEAPFDTSARDANHQPIDLSAEELNGLKQFRSNQCGLCHLGPNFSSASIAANAAIAQTHPEAFGEPTFRISASPNVVNRIPLMVGNQPVTAFYDTGFSSNGAAREANDIGAGGVDDFGNPLSFSNQYLQLLAGNTSAILDSEVNAVRACDFQNAMATNMTLRYSLPNLFTQTDGLLPQPQTTANCFLPLSNAFIPTPAAAQAELNKAVNKRMVAAVAATFKTPTLRNIELTGPYMHNGGMATLEQVVEFYSRGGNFNLDSKHVTRVFPQPTLQSNPQNRADLVAFLKTLTDERVLYQRAPFDHPALKIPHGQVGDETATFSGNPLNAALSKDEYLQLPAVGADGVTEPLTSFEQRLAH</sequence>
<dbReference type="SUPFAM" id="SSF46626">
    <property type="entry name" value="Cytochrome c"/>
    <property type="match status" value="2"/>
</dbReference>
<organism evidence="4 5">
    <name type="scientific">Methylomonas koyamae</name>
    <dbReference type="NCBI Taxonomy" id="702114"/>
    <lineage>
        <taxon>Bacteria</taxon>
        <taxon>Pseudomonadati</taxon>
        <taxon>Pseudomonadota</taxon>
        <taxon>Gammaproteobacteria</taxon>
        <taxon>Methylococcales</taxon>
        <taxon>Methylococcaceae</taxon>
        <taxon>Methylomonas</taxon>
    </lineage>
</organism>
<keyword evidence="4" id="KW-0575">Peroxidase</keyword>
<comment type="caution">
    <text evidence="4">The sequence shown here is derived from an EMBL/GenBank/DDBJ whole genome shotgun (WGS) entry which is preliminary data.</text>
</comment>
<dbReference type="EMBL" id="LUUK01000203">
    <property type="protein sequence ID" value="OAI14202.1"/>
    <property type="molecule type" value="Genomic_DNA"/>
</dbReference>
<reference evidence="5" key="1">
    <citation type="submission" date="2016-03" db="EMBL/GenBank/DDBJ databases">
        <authorList>
            <person name="Heylen K."/>
            <person name="De Vos P."/>
            <person name="Vekeman B."/>
        </authorList>
    </citation>
    <scope>NUCLEOTIDE SEQUENCE [LARGE SCALE GENOMIC DNA]</scope>
    <source>
        <strain evidence="5">R-45383</strain>
    </source>
</reference>
<dbReference type="RefSeq" id="WP_064031082.1">
    <property type="nucleotide sequence ID" value="NZ_LUUK01000203.1"/>
</dbReference>
<protein>
    <submittedName>
        <fullName evidence="4">Cytochrome-c peroxidase</fullName>
    </submittedName>
</protein>
<evidence type="ECO:0000256" key="1">
    <source>
        <dbReference type="ARBA" id="ARBA00004196"/>
    </source>
</evidence>
<accession>A0A177N8J5</accession>
<dbReference type="AlphaFoldDB" id="A0A177N8J5"/>
<dbReference type="STRING" id="702114.A1355_12690"/>
<evidence type="ECO:0000313" key="4">
    <source>
        <dbReference type="EMBL" id="OAI14202.1"/>
    </source>
</evidence>
<dbReference type="GO" id="GO:0009055">
    <property type="term" value="F:electron transfer activity"/>
    <property type="evidence" value="ECO:0007669"/>
    <property type="project" value="InterPro"/>
</dbReference>
<name>A0A177N8J5_9GAMM</name>
<dbReference type="InterPro" id="IPR051395">
    <property type="entry name" value="Cytochrome_c_Peroxidase/MauG"/>
</dbReference>
<evidence type="ECO:0000256" key="2">
    <source>
        <dbReference type="ARBA" id="ARBA00023002"/>
    </source>
</evidence>
<keyword evidence="5" id="KW-1185">Reference proteome</keyword>
<dbReference type="OrthoDB" id="9805202at2"/>
<feature type="domain" description="Di-haem cytochrome c peroxidase" evidence="3">
    <location>
        <begin position="193"/>
        <end position="389"/>
    </location>
</feature>
<comment type="subcellular location">
    <subcellularLocation>
        <location evidence="1">Cell envelope</location>
    </subcellularLocation>
</comment>
<dbReference type="Pfam" id="PF03150">
    <property type="entry name" value="CCP_MauG"/>
    <property type="match status" value="1"/>
</dbReference>
<gene>
    <name evidence="4" type="ORF">A1355_12690</name>
</gene>
<dbReference type="GO" id="GO:0030313">
    <property type="term" value="C:cell envelope"/>
    <property type="evidence" value="ECO:0007669"/>
    <property type="project" value="UniProtKB-SubCell"/>
</dbReference>
<dbReference type="GO" id="GO:0004130">
    <property type="term" value="F:cytochrome-c peroxidase activity"/>
    <property type="evidence" value="ECO:0007669"/>
    <property type="project" value="TreeGrafter"/>
</dbReference>
<dbReference type="GO" id="GO:0020037">
    <property type="term" value="F:heme binding"/>
    <property type="evidence" value="ECO:0007669"/>
    <property type="project" value="InterPro"/>
</dbReference>
<dbReference type="PANTHER" id="PTHR30600">
    <property type="entry name" value="CYTOCHROME C PEROXIDASE-RELATED"/>
    <property type="match status" value="1"/>
</dbReference>
<evidence type="ECO:0000313" key="5">
    <source>
        <dbReference type="Proteomes" id="UP000077628"/>
    </source>
</evidence>
<evidence type="ECO:0000259" key="3">
    <source>
        <dbReference type="Pfam" id="PF03150"/>
    </source>
</evidence>
<keyword evidence="2" id="KW-0560">Oxidoreductase</keyword>